<protein>
    <submittedName>
        <fullName evidence="15">Outer membrane vitamin B12 receptor BtuB</fullName>
    </submittedName>
</protein>
<sequence length="650" mass="72157">MKRNLSARLPILLSLFLCLLSNLSAAALADDETQPPKIQHEIVVTATRLETPVKETASAISLVQAEKLPPGATVRPESVFAGLPGIFFIQTGLAGGSGSLFIRGANSEHAVFMIDGLELNDPVSPSRSFNFNLFNLALIERVEVLRGPQSTLYGSDALAGVVNMVTADPEKNEASLSGLFGTFRTGQGNFRLARVWPNFFLQAEFNTFTTAGISQAGSRYPGNSEADGYSQQSLALKISYRFSPDFRLNWQTRGLLGRAELDTFGGPYGDDPNSLQKSRFLFNRLELDGFFLGHRWQQKLVFGLEAGRRENDNPADTAHPDEGDSALYRSRLFKIDWQNNFFLAPNHTLVFGVDFRQEQGSSSYLYFSPWGNYESSFPQKTASLLGLYLQDQWKPWKRLSLTAGLRSDHHRRFGRALTFRAAACLDLPEIGARLKSTVGSGFKAPSLYQLFAPADYYGPVGNPDLQPERNLGWDAGIEKEFGNSLALSLTYFETRYRNLIQFYFGSGYQNVGRAISRGLEASLEARLFKNGNISAGWTHLSSRDLDTGSPLLRRPEDSFNVSFNLSHKSISLAAELNYIGSRLDVDYSSYPPQTVKLKAATIANLLLSYDLKEPLTLFLHVQNLFNTRYELVYGYGSPGTTISTGFKLKL</sequence>
<dbReference type="InterPro" id="IPR036942">
    <property type="entry name" value="Beta-barrel_TonB_sf"/>
</dbReference>
<feature type="signal peptide" evidence="12">
    <location>
        <begin position="1"/>
        <end position="29"/>
    </location>
</feature>
<comment type="subcellular location">
    <subcellularLocation>
        <location evidence="1 10">Cell outer membrane</location>
        <topology evidence="1 10">Multi-pass membrane protein</topology>
    </subcellularLocation>
</comment>
<gene>
    <name evidence="15" type="ORF">OP8BY_1925</name>
</gene>
<feature type="chain" id="PRO_5017787378" evidence="12">
    <location>
        <begin position="30"/>
        <end position="650"/>
    </location>
</feature>
<dbReference type="InterPro" id="IPR000531">
    <property type="entry name" value="Beta-barrel_TonB"/>
</dbReference>
<evidence type="ECO:0000256" key="1">
    <source>
        <dbReference type="ARBA" id="ARBA00004571"/>
    </source>
</evidence>
<keyword evidence="2 10" id="KW-0813">Transport</keyword>
<keyword evidence="3 10" id="KW-1134">Transmembrane beta strand</keyword>
<evidence type="ECO:0000259" key="14">
    <source>
        <dbReference type="Pfam" id="PF07715"/>
    </source>
</evidence>
<evidence type="ECO:0000259" key="13">
    <source>
        <dbReference type="Pfam" id="PF00593"/>
    </source>
</evidence>
<name>A0A3E2BNN8_9BACT</name>
<evidence type="ECO:0000256" key="6">
    <source>
        <dbReference type="ARBA" id="ARBA00023077"/>
    </source>
</evidence>
<evidence type="ECO:0000256" key="12">
    <source>
        <dbReference type="SAM" id="SignalP"/>
    </source>
</evidence>
<dbReference type="GO" id="GO:0015344">
    <property type="term" value="F:siderophore uptake transmembrane transporter activity"/>
    <property type="evidence" value="ECO:0007669"/>
    <property type="project" value="TreeGrafter"/>
</dbReference>
<proteinExistence type="inferred from homology"/>
<keyword evidence="6 11" id="KW-0798">TonB box</keyword>
<dbReference type="Gene3D" id="2.40.170.20">
    <property type="entry name" value="TonB-dependent receptor, beta-barrel domain"/>
    <property type="match status" value="1"/>
</dbReference>
<organism evidence="15 16">
    <name type="scientific">Candidatus Saccharicenans subterraneus</name>
    <dbReference type="NCBI Taxonomy" id="2508984"/>
    <lineage>
        <taxon>Bacteria</taxon>
        <taxon>Candidatus Aminicenantota</taxon>
        <taxon>Candidatus Aminicenantia</taxon>
        <taxon>Candidatus Aminicenantales</taxon>
        <taxon>Candidatus Saccharicenantaceae</taxon>
        <taxon>Candidatus Saccharicenans</taxon>
    </lineage>
</organism>
<evidence type="ECO:0000256" key="9">
    <source>
        <dbReference type="ARBA" id="ARBA00023237"/>
    </source>
</evidence>
<dbReference type="CDD" id="cd01347">
    <property type="entry name" value="ligand_gated_channel"/>
    <property type="match status" value="1"/>
</dbReference>
<keyword evidence="8 15" id="KW-0675">Receptor</keyword>
<comment type="similarity">
    <text evidence="10 11">Belongs to the TonB-dependent receptor family.</text>
</comment>
<dbReference type="PANTHER" id="PTHR30069:SF29">
    <property type="entry name" value="HEMOGLOBIN AND HEMOGLOBIN-HAPTOGLOBIN-BINDING PROTEIN 1-RELATED"/>
    <property type="match status" value="1"/>
</dbReference>
<dbReference type="Pfam" id="PF00593">
    <property type="entry name" value="TonB_dep_Rec_b-barrel"/>
    <property type="match status" value="1"/>
</dbReference>
<keyword evidence="4 10" id="KW-0812">Transmembrane</keyword>
<dbReference type="PANTHER" id="PTHR30069">
    <property type="entry name" value="TONB-DEPENDENT OUTER MEMBRANE RECEPTOR"/>
    <property type="match status" value="1"/>
</dbReference>
<evidence type="ECO:0000256" key="10">
    <source>
        <dbReference type="PROSITE-ProRule" id="PRU01360"/>
    </source>
</evidence>
<dbReference type="AlphaFoldDB" id="A0A3E2BNN8"/>
<dbReference type="SUPFAM" id="SSF56935">
    <property type="entry name" value="Porins"/>
    <property type="match status" value="1"/>
</dbReference>
<dbReference type="GO" id="GO:0009279">
    <property type="term" value="C:cell outer membrane"/>
    <property type="evidence" value="ECO:0007669"/>
    <property type="project" value="UniProtKB-SubCell"/>
</dbReference>
<accession>A0A3E2BNN8</accession>
<keyword evidence="9 10" id="KW-0998">Cell outer membrane</keyword>
<evidence type="ECO:0000313" key="16">
    <source>
        <dbReference type="Proteomes" id="UP000257323"/>
    </source>
</evidence>
<evidence type="ECO:0000256" key="11">
    <source>
        <dbReference type="RuleBase" id="RU003357"/>
    </source>
</evidence>
<evidence type="ECO:0000256" key="8">
    <source>
        <dbReference type="ARBA" id="ARBA00023170"/>
    </source>
</evidence>
<dbReference type="Pfam" id="PF07715">
    <property type="entry name" value="Plug"/>
    <property type="match status" value="1"/>
</dbReference>
<dbReference type="InterPro" id="IPR039426">
    <property type="entry name" value="TonB-dep_rcpt-like"/>
</dbReference>
<evidence type="ECO:0000256" key="3">
    <source>
        <dbReference type="ARBA" id="ARBA00022452"/>
    </source>
</evidence>
<dbReference type="InterPro" id="IPR037066">
    <property type="entry name" value="Plug_dom_sf"/>
</dbReference>
<keyword evidence="7 10" id="KW-0472">Membrane</keyword>
<feature type="domain" description="TonB-dependent receptor-like beta-barrel" evidence="13">
    <location>
        <begin position="225"/>
        <end position="624"/>
    </location>
</feature>
<keyword evidence="5 12" id="KW-0732">Signal</keyword>
<dbReference type="InterPro" id="IPR012910">
    <property type="entry name" value="Plug_dom"/>
</dbReference>
<evidence type="ECO:0000256" key="2">
    <source>
        <dbReference type="ARBA" id="ARBA00022448"/>
    </source>
</evidence>
<dbReference type="Proteomes" id="UP000257323">
    <property type="component" value="Unassembled WGS sequence"/>
</dbReference>
<reference evidence="15 16" key="1">
    <citation type="submission" date="2018-08" db="EMBL/GenBank/DDBJ databases">
        <title>Genome analysis of the thermophilic bacterium of the candidate phylum Aminicenantes from deep subsurface aquifer revealed its physiology and ecological role.</title>
        <authorList>
            <person name="Kadnikov V.V."/>
            <person name="Mardanov A.V."/>
            <person name="Beletsky A.V."/>
            <person name="Karnachuk O.V."/>
            <person name="Ravin N.V."/>
        </authorList>
    </citation>
    <scope>NUCLEOTIDE SEQUENCE [LARGE SCALE GENOMIC DNA]</scope>
    <source>
        <strain evidence="15">BY38</strain>
    </source>
</reference>
<evidence type="ECO:0000256" key="7">
    <source>
        <dbReference type="ARBA" id="ARBA00023136"/>
    </source>
</evidence>
<evidence type="ECO:0000256" key="4">
    <source>
        <dbReference type="ARBA" id="ARBA00022692"/>
    </source>
</evidence>
<comment type="caution">
    <text evidence="15">The sequence shown here is derived from an EMBL/GenBank/DDBJ whole genome shotgun (WGS) entry which is preliminary data.</text>
</comment>
<dbReference type="EMBL" id="QUAH01000004">
    <property type="protein sequence ID" value="RFT16321.1"/>
    <property type="molecule type" value="Genomic_DNA"/>
</dbReference>
<evidence type="ECO:0000256" key="5">
    <source>
        <dbReference type="ARBA" id="ARBA00022729"/>
    </source>
</evidence>
<evidence type="ECO:0000313" key="15">
    <source>
        <dbReference type="EMBL" id="RFT16321.1"/>
    </source>
</evidence>
<dbReference type="GO" id="GO:0044718">
    <property type="term" value="P:siderophore transmembrane transport"/>
    <property type="evidence" value="ECO:0007669"/>
    <property type="project" value="TreeGrafter"/>
</dbReference>
<dbReference type="PROSITE" id="PS52016">
    <property type="entry name" value="TONB_DEPENDENT_REC_3"/>
    <property type="match status" value="1"/>
</dbReference>
<dbReference type="Gene3D" id="2.170.130.10">
    <property type="entry name" value="TonB-dependent receptor, plug domain"/>
    <property type="match status" value="1"/>
</dbReference>
<feature type="domain" description="TonB-dependent receptor plug" evidence="14">
    <location>
        <begin position="53"/>
        <end position="161"/>
    </location>
</feature>